<dbReference type="PROSITE" id="PS50110">
    <property type="entry name" value="RESPONSE_REGULATORY"/>
    <property type="match status" value="1"/>
</dbReference>
<accession>A0A4R1QZB8</accession>
<evidence type="ECO:0000313" key="5">
    <source>
        <dbReference type="Proteomes" id="UP000295008"/>
    </source>
</evidence>
<feature type="domain" description="Response regulatory" evidence="3">
    <location>
        <begin position="101"/>
        <end position="214"/>
    </location>
</feature>
<evidence type="ECO:0000256" key="2">
    <source>
        <dbReference type="PROSITE-ProRule" id="PRU00169"/>
    </source>
</evidence>
<dbReference type="CDD" id="cd00156">
    <property type="entry name" value="REC"/>
    <property type="match status" value="1"/>
</dbReference>
<keyword evidence="5" id="KW-1185">Reference proteome</keyword>
<name>A0A4R1QZB8_HYDET</name>
<dbReference type="InterPro" id="IPR001789">
    <property type="entry name" value="Sig_transdc_resp-reg_receiver"/>
</dbReference>
<feature type="modified residue" description="4-aspartylphosphate" evidence="2">
    <location>
        <position position="149"/>
    </location>
</feature>
<dbReference type="SUPFAM" id="SSF52172">
    <property type="entry name" value="CheY-like"/>
    <property type="match status" value="1"/>
</dbReference>
<dbReference type="SMART" id="SM00448">
    <property type="entry name" value="REC"/>
    <property type="match status" value="1"/>
</dbReference>
<sequence length="215" mass="24055">MLAGAKGFVREIPNIIPNRQRLLSDQLISHRHFNLYGVEAFMDNEILTVNEVAEYLRMNPMTIYRLAQQGKIPASKILGNWRFQRQEIEAWIKAQEFQPSRLLVIDDDPAVGAAIKDSLGKKHAVQVAGNAREALAALEANRFNLIFLDLSLPEVDGLTLYKQLKEQGVNVPVVVITSSTDSALLAQVVAEGAQFILNKPFSSDEVRQMLNFLKV</sequence>
<dbReference type="GO" id="GO:0003677">
    <property type="term" value="F:DNA binding"/>
    <property type="evidence" value="ECO:0007669"/>
    <property type="project" value="InterPro"/>
</dbReference>
<protein>
    <submittedName>
        <fullName evidence="4">Excisionase family DNA binding protein</fullName>
    </submittedName>
</protein>
<evidence type="ECO:0000313" key="4">
    <source>
        <dbReference type="EMBL" id="TCL58330.1"/>
    </source>
</evidence>
<dbReference type="PANTHER" id="PTHR44591">
    <property type="entry name" value="STRESS RESPONSE REGULATOR PROTEIN 1"/>
    <property type="match status" value="1"/>
</dbReference>
<dbReference type="Pfam" id="PF12728">
    <property type="entry name" value="HTH_17"/>
    <property type="match status" value="1"/>
</dbReference>
<dbReference type="Gene3D" id="3.40.50.2300">
    <property type="match status" value="1"/>
</dbReference>
<dbReference type="Proteomes" id="UP000295008">
    <property type="component" value="Unassembled WGS sequence"/>
</dbReference>
<gene>
    <name evidence="4" type="ORF">EDC14_104223</name>
</gene>
<comment type="caution">
    <text evidence="4">The sequence shown here is derived from an EMBL/GenBank/DDBJ whole genome shotgun (WGS) entry which is preliminary data.</text>
</comment>
<dbReference type="GO" id="GO:0000160">
    <property type="term" value="P:phosphorelay signal transduction system"/>
    <property type="evidence" value="ECO:0007669"/>
    <property type="project" value="InterPro"/>
</dbReference>
<evidence type="ECO:0000256" key="1">
    <source>
        <dbReference type="ARBA" id="ARBA00022553"/>
    </source>
</evidence>
<dbReference type="InterPro" id="IPR050595">
    <property type="entry name" value="Bact_response_regulator"/>
</dbReference>
<dbReference type="InterPro" id="IPR009061">
    <property type="entry name" value="DNA-bd_dom_put_sf"/>
</dbReference>
<dbReference type="SUPFAM" id="SSF46955">
    <property type="entry name" value="Putative DNA-binding domain"/>
    <property type="match status" value="1"/>
</dbReference>
<organism evidence="4 5">
    <name type="scientific">Hydrogenispora ethanolica</name>
    <dbReference type="NCBI Taxonomy" id="1082276"/>
    <lineage>
        <taxon>Bacteria</taxon>
        <taxon>Bacillati</taxon>
        <taxon>Bacillota</taxon>
        <taxon>Hydrogenispora</taxon>
    </lineage>
</organism>
<dbReference type="InterPro" id="IPR041657">
    <property type="entry name" value="HTH_17"/>
</dbReference>
<dbReference type="RefSeq" id="WP_165908252.1">
    <property type="nucleotide sequence ID" value="NZ_SLUN01000042.1"/>
</dbReference>
<dbReference type="InterPro" id="IPR011006">
    <property type="entry name" value="CheY-like_superfamily"/>
</dbReference>
<proteinExistence type="predicted"/>
<dbReference type="NCBIfam" id="TIGR01764">
    <property type="entry name" value="excise"/>
    <property type="match status" value="1"/>
</dbReference>
<evidence type="ECO:0000259" key="3">
    <source>
        <dbReference type="PROSITE" id="PS50110"/>
    </source>
</evidence>
<dbReference type="EMBL" id="SLUN01000042">
    <property type="protein sequence ID" value="TCL58330.1"/>
    <property type="molecule type" value="Genomic_DNA"/>
</dbReference>
<dbReference type="InterPro" id="IPR010093">
    <property type="entry name" value="SinI_DNA-bd"/>
</dbReference>
<reference evidence="4 5" key="1">
    <citation type="submission" date="2019-03" db="EMBL/GenBank/DDBJ databases">
        <title>Genomic Encyclopedia of Type Strains, Phase IV (KMG-IV): sequencing the most valuable type-strain genomes for metagenomic binning, comparative biology and taxonomic classification.</title>
        <authorList>
            <person name="Goeker M."/>
        </authorList>
    </citation>
    <scope>NUCLEOTIDE SEQUENCE [LARGE SCALE GENOMIC DNA]</scope>
    <source>
        <strain evidence="4 5">LX-B</strain>
    </source>
</reference>
<keyword evidence="1 2" id="KW-0597">Phosphoprotein</keyword>
<dbReference type="Pfam" id="PF00072">
    <property type="entry name" value="Response_reg"/>
    <property type="match status" value="1"/>
</dbReference>
<dbReference type="AlphaFoldDB" id="A0A4R1QZB8"/>
<dbReference type="PANTHER" id="PTHR44591:SF3">
    <property type="entry name" value="RESPONSE REGULATORY DOMAIN-CONTAINING PROTEIN"/>
    <property type="match status" value="1"/>
</dbReference>